<dbReference type="EMBL" id="FNRD01000013">
    <property type="protein sequence ID" value="SEA96914.1"/>
    <property type="molecule type" value="Genomic_DNA"/>
</dbReference>
<reference evidence="3" key="1">
    <citation type="submission" date="2016-10" db="EMBL/GenBank/DDBJ databases">
        <authorList>
            <person name="Varghese N."/>
            <person name="Submissions S."/>
        </authorList>
    </citation>
    <scope>NUCLEOTIDE SEQUENCE [LARGE SCALE GENOMIC DNA]</scope>
    <source>
        <strain evidence="3">DSM 22376</strain>
    </source>
</reference>
<dbReference type="Proteomes" id="UP000198951">
    <property type="component" value="Unassembled WGS sequence"/>
</dbReference>
<gene>
    <name evidence="2" type="ORF">SAMN05443667_113130</name>
</gene>
<proteinExistence type="predicted"/>
<keyword evidence="3" id="KW-1185">Reference proteome</keyword>
<evidence type="ECO:0000256" key="1">
    <source>
        <dbReference type="SAM" id="SignalP"/>
    </source>
</evidence>
<protein>
    <recommendedName>
        <fullName evidence="4">Lipocalin-like domain-containing protein</fullName>
    </recommendedName>
</protein>
<accession>A0A1H4FHW9</accession>
<feature type="chain" id="PRO_5011462189" description="Lipocalin-like domain-containing protein" evidence="1">
    <location>
        <begin position="38"/>
        <end position="148"/>
    </location>
</feature>
<feature type="signal peptide" evidence="1">
    <location>
        <begin position="1"/>
        <end position="37"/>
    </location>
</feature>
<name>A0A1H4FHW9_9FLAO</name>
<evidence type="ECO:0000313" key="3">
    <source>
        <dbReference type="Proteomes" id="UP000198951"/>
    </source>
</evidence>
<dbReference type="AlphaFoldDB" id="A0A1H4FHW9"/>
<sequence length="148" mass="16657">MRYKSTKTQPLSLLSKIKMMRKITCLLLVLFSISSCSTDTSDSENKAIIGKWNWVESSGGIAGITTTPESTGKSIQLEISNTTVKRYTDGVLVYESSYSIQNGNSIFGGEKKLIIYENDSKQSFVRTDSQLMLNDECYDCYLNKYIKK</sequence>
<organism evidence="2 3">
    <name type="scientific">Flavobacterium gillisiae</name>
    <dbReference type="NCBI Taxonomy" id="150146"/>
    <lineage>
        <taxon>Bacteria</taxon>
        <taxon>Pseudomonadati</taxon>
        <taxon>Bacteroidota</taxon>
        <taxon>Flavobacteriia</taxon>
        <taxon>Flavobacteriales</taxon>
        <taxon>Flavobacteriaceae</taxon>
        <taxon>Flavobacterium</taxon>
    </lineage>
</organism>
<evidence type="ECO:0000313" key="2">
    <source>
        <dbReference type="EMBL" id="SEA96914.1"/>
    </source>
</evidence>
<dbReference type="STRING" id="150146.SAMN05443667_113130"/>
<keyword evidence="1" id="KW-0732">Signal</keyword>
<evidence type="ECO:0008006" key="4">
    <source>
        <dbReference type="Google" id="ProtNLM"/>
    </source>
</evidence>